<feature type="domain" description="Mannitol dehydrogenase N-terminal" evidence="4">
    <location>
        <begin position="1"/>
        <end position="200"/>
    </location>
</feature>
<dbReference type="SUPFAM" id="SSF51735">
    <property type="entry name" value="NAD(P)-binding Rossmann-fold domains"/>
    <property type="match status" value="1"/>
</dbReference>
<dbReference type="PANTHER" id="PTHR30524:SF0">
    <property type="entry name" value="ALTRONATE OXIDOREDUCTASE-RELATED"/>
    <property type="match status" value="1"/>
</dbReference>
<dbReference type="EMBL" id="UHFX01000003">
    <property type="protein sequence ID" value="SUO04714.1"/>
    <property type="molecule type" value="Genomic_DNA"/>
</dbReference>
<name>A0A380LLF1_9FIRM</name>
<dbReference type="Proteomes" id="UP000255523">
    <property type="component" value="Unassembled WGS sequence"/>
</dbReference>
<reference evidence="6 7" key="1">
    <citation type="submission" date="2018-06" db="EMBL/GenBank/DDBJ databases">
        <authorList>
            <consortium name="Pathogen Informatics"/>
            <person name="Doyle S."/>
        </authorList>
    </citation>
    <scope>NUCLEOTIDE SEQUENCE [LARGE SCALE GENOMIC DNA]</scope>
    <source>
        <strain evidence="6 7">NCTC11087</strain>
    </source>
</reference>
<evidence type="ECO:0000313" key="6">
    <source>
        <dbReference type="EMBL" id="SUO04714.1"/>
    </source>
</evidence>
<dbReference type="GeneID" id="77462586"/>
<proteinExistence type="predicted"/>
<dbReference type="Pfam" id="PF01232">
    <property type="entry name" value="Mannitol_dh"/>
    <property type="match status" value="1"/>
</dbReference>
<dbReference type="AlphaFoldDB" id="A0A380LLF1"/>
<dbReference type="InterPro" id="IPR013328">
    <property type="entry name" value="6PGD_dom2"/>
</dbReference>
<dbReference type="InterPro" id="IPR008927">
    <property type="entry name" value="6-PGluconate_DH-like_C_sf"/>
</dbReference>
<dbReference type="RefSeq" id="WP_022790231.1">
    <property type="nucleotide sequence ID" value="NZ_CALCIP010000029.1"/>
</dbReference>
<dbReference type="OrthoDB" id="271711at2"/>
<comment type="catalytic activity">
    <reaction evidence="3">
        <text>D-mannitol 1-phosphate + NAD(+) = beta-D-fructose 6-phosphate + NADH + H(+)</text>
        <dbReference type="Rhea" id="RHEA:19661"/>
        <dbReference type="ChEBI" id="CHEBI:15378"/>
        <dbReference type="ChEBI" id="CHEBI:57540"/>
        <dbReference type="ChEBI" id="CHEBI:57634"/>
        <dbReference type="ChEBI" id="CHEBI:57945"/>
        <dbReference type="ChEBI" id="CHEBI:61381"/>
        <dbReference type="EC" id="1.1.1.17"/>
    </reaction>
</comment>
<dbReference type="InterPro" id="IPR013131">
    <property type="entry name" value="Mannitol_DH_N"/>
</dbReference>
<evidence type="ECO:0000256" key="2">
    <source>
        <dbReference type="ARBA" id="ARBA00023027"/>
    </source>
</evidence>
<evidence type="ECO:0000259" key="4">
    <source>
        <dbReference type="Pfam" id="PF01232"/>
    </source>
</evidence>
<feature type="domain" description="Mannitol dehydrogenase C-terminal" evidence="5">
    <location>
        <begin position="213"/>
        <end position="383"/>
    </location>
</feature>
<dbReference type="SUPFAM" id="SSF48179">
    <property type="entry name" value="6-phosphogluconate dehydrogenase C-terminal domain-like"/>
    <property type="match status" value="1"/>
</dbReference>
<organism evidence="6 7">
    <name type="scientific">Faecalicoccus pleomorphus</name>
    <dbReference type="NCBI Taxonomy" id="1323"/>
    <lineage>
        <taxon>Bacteria</taxon>
        <taxon>Bacillati</taxon>
        <taxon>Bacillota</taxon>
        <taxon>Erysipelotrichia</taxon>
        <taxon>Erysipelotrichales</taxon>
        <taxon>Erysipelotrichaceae</taxon>
        <taxon>Faecalicoccus</taxon>
    </lineage>
</organism>
<dbReference type="EC" id="1.1.1.17" evidence="6"/>
<accession>A0A380LLF1</accession>
<gene>
    <name evidence="6" type="primary">mtlD_1</name>
    <name evidence="6" type="ORF">NCTC11087_01641</name>
</gene>
<keyword evidence="7" id="KW-1185">Reference proteome</keyword>
<dbReference type="InterPro" id="IPR013118">
    <property type="entry name" value="Mannitol_DH_C"/>
</dbReference>
<dbReference type="Gene3D" id="3.40.50.720">
    <property type="entry name" value="NAD(P)-binding Rossmann-like Domain"/>
    <property type="match status" value="1"/>
</dbReference>
<dbReference type="Gene3D" id="1.10.1040.10">
    <property type="entry name" value="N-(1-d-carboxylethyl)-l-norvaline Dehydrogenase, domain 2"/>
    <property type="match status" value="1"/>
</dbReference>
<evidence type="ECO:0000256" key="3">
    <source>
        <dbReference type="ARBA" id="ARBA00048615"/>
    </source>
</evidence>
<keyword evidence="1 6" id="KW-0560">Oxidoreductase</keyword>
<dbReference type="GO" id="GO:0008926">
    <property type="term" value="F:mannitol-1-phosphate 5-dehydrogenase activity"/>
    <property type="evidence" value="ECO:0007669"/>
    <property type="project" value="UniProtKB-EC"/>
</dbReference>
<evidence type="ECO:0000259" key="5">
    <source>
        <dbReference type="Pfam" id="PF08125"/>
    </source>
</evidence>
<dbReference type="GO" id="GO:0019592">
    <property type="term" value="P:mannitol catabolic process"/>
    <property type="evidence" value="ECO:0007669"/>
    <property type="project" value="TreeGrafter"/>
</dbReference>
<dbReference type="GO" id="GO:0005829">
    <property type="term" value="C:cytosol"/>
    <property type="evidence" value="ECO:0007669"/>
    <property type="project" value="TreeGrafter"/>
</dbReference>
<protein>
    <submittedName>
        <fullName evidence="6">Mannitol-1-phosphate 5-dehydrogenase, MtlD</fullName>
        <ecNumber evidence="6">1.1.1.17</ecNumber>
    </submittedName>
</protein>
<dbReference type="PANTHER" id="PTHR30524">
    <property type="entry name" value="MANNITOL-1-PHOSPHATE 5-DEHYDROGENASE"/>
    <property type="match status" value="1"/>
</dbReference>
<dbReference type="Pfam" id="PF08125">
    <property type="entry name" value="Mannitol_dh_C"/>
    <property type="match status" value="1"/>
</dbReference>
<keyword evidence="2" id="KW-0520">NAD</keyword>
<evidence type="ECO:0000313" key="7">
    <source>
        <dbReference type="Proteomes" id="UP000255523"/>
    </source>
</evidence>
<evidence type="ECO:0000256" key="1">
    <source>
        <dbReference type="ARBA" id="ARBA00023002"/>
    </source>
</evidence>
<sequence>MKAVILGAGRIGRGFVTQLLTLNNVDITYFDASDAMVEQMNQIGHYTIHVLGHSDLDLEVDHVKAYPTSDIDQLAACWKESDFIFTACGGKNMPSVGKTIGQAFKKLVTIGGVHLSNIITCENWIDPAKDLEEAILSCLDEKEAKLFKENVGVGESVILCTGTGAPDPSKVINPIDTWVQNFKYLPIDKDAIKTEIPNWEYIEFVDNFGHLLTQKLYTNNTSCGSVAYLGHLKGLTYMAEAANDVEIEPIMDEIYNEINQALIQGMGIDAESQYAFSKRAKAKYTDRDIVDKLTRIARDPLRKLRPEDRLIGPSKIALSIGVKPTAIALATAAALFYDEPDDESAMKLQQMRKEHGVEYILQNVCQLKPEEELYQMILSSIDELRAKGWLKE</sequence>
<dbReference type="InterPro" id="IPR036291">
    <property type="entry name" value="NAD(P)-bd_dom_sf"/>
</dbReference>